<evidence type="ECO:0000313" key="1">
    <source>
        <dbReference type="EMBL" id="DBA02764.1"/>
    </source>
</evidence>
<dbReference type="EMBL" id="DAKRPA010000027">
    <property type="protein sequence ID" value="DBA02764.1"/>
    <property type="molecule type" value="Genomic_DNA"/>
</dbReference>
<dbReference type="SMART" id="SM00248">
    <property type="entry name" value="ANK"/>
    <property type="match status" value="7"/>
</dbReference>
<sequence>MNDLETSGLDVQSVGAVREFVQQHDALLQRLRTPPADKEAARVPVLMRAIVVTERVDLLRSFLDRISVSLGHVMTYAVKGGHLPVVQWLYENAGVRACWYHVERAAERGYLDVVRYFLDHPWMEDSTAECRTRAMCGAASNGRLDLVKFLHEQYGAQCPKYGGELAASNGHLPVIQFLIERCSHADSSAALTNAAESGHVDIVQYFIDRQAISNVREALMEAISNGHSNVVQMLIEYVDLDPEDAQLVYALSEAAASGHVSVLELVHQLLPHVQSALPNMEDAASNGHLDVVRFLAALRSTDCSSAMIEKVAGYGHLHVLEFLHQHCAPEYTVEAMDRAAGYGHLEVVRFFHMHSVAGRTPEIAEDTRLDVPEKGVRGDSLETCLNAAMCRAATYGHLDVLKFLLSKGKELCACDCVYHAAVNRHLSTVEFVMARRDSPWSSKVPQKWATKMVASGHVDVLQYFLQHHRLRFHSHAMAMAASNGHLEMVKFVHEHQLAKCTKAAMGGHFDVVKFLHNHRQEGCTVVTMDYAAHYGNLHMCLSGAENGDSEPYARMPVLLRAVVSMDRLNVL</sequence>
<reference evidence="1" key="2">
    <citation type="journal article" date="2023" name="Microbiol Resour">
        <title>Decontamination and Annotation of the Draft Genome Sequence of the Oomycete Lagenidium giganteum ARSEF 373.</title>
        <authorList>
            <person name="Morgan W.R."/>
            <person name="Tartar A."/>
        </authorList>
    </citation>
    <scope>NUCLEOTIDE SEQUENCE</scope>
    <source>
        <strain evidence="1">ARSEF 373</strain>
    </source>
</reference>
<dbReference type="InterPro" id="IPR036770">
    <property type="entry name" value="Ankyrin_rpt-contain_sf"/>
</dbReference>
<dbReference type="Pfam" id="PF12796">
    <property type="entry name" value="Ank_2"/>
    <property type="match status" value="1"/>
</dbReference>
<dbReference type="InterPro" id="IPR052050">
    <property type="entry name" value="SecEffector_AnkRepeat"/>
</dbReference>
<gene>
    <name evidence="1" type="ORF">N0F65_010692</name>
</gene>
<protein>
    <recommendedName>
        <fullName evidence="3">Ankyrin repeat protein</fullName>
    </recommendedName>
</protein>
<evidence type="ECO:0000313" key="2">
    <source>
        <dbReference type="Proteomes" id="UP001146120"/>
    </source>
</evidence>
<organism evidence="1 2">
    <name type="scientific">Lagenidium giganteum</name>
    <dbReference type="NCBI Taxonomy" id="4803"/>
    <lineage>
        <taxon>Eukaryota</taxon>
        <taxon>Sar</taxon>
        <taxon>Stramenopiles</taxon>
        <taxon>Oomycota</taxon>
        <taxon>Peronosporomycetes</taxon>
        <taxon>Pythiales</taxon>
        <taxon>Pythiaceae</taxon>
    </lineage>
</organism>
<dbReference type="Proteomes" id="UP001146120">
    <property type="component" value="Unassembled WGS sequence"/>
</dbReference>
<evidence type="ECO:0008006" key="3">
    <source>
        <dbReference type="Google" id="ProtNLM"/>
    </source>
</evidence>
<accession>A0AAV2ZBA4</accession>
<reference evidence="1" key="1">
    <citation type="submission" date="2022-11" db="EMBL/GenBank/DDBJ databases">
        <authorList>
            <person name="Morgan W.R."/>
            <person name="Tartar A."/>
        </authorList>
    </citation>
    <scope>NUCLEOTIDE SEQUENCE</scope>
    <source>
        <strain evidence="1">ARSEF 373</strain>
    </source>
</reference>
<dbReference type="Gene3D" id="1.25.40.20">
    <property type="entry name" value="Ankyrin repeat-containing domain"/>
    <property type="match status" value="3"/>
</dbReference>
<comment type="caution">
    <text evidence="1">The sequence shown here is derived from an EMBL/GenBank/DDBJ whole genome shotgun (WGS) entry which is preliminary data.</text>
</comment>
<dbReference type="InterPro" id="IPR002110">
    <property type="entry name" value="Ankyrin_rpt"/>
</dbReference>
<dbReference type="AlphaFoldDB" id="A0AAV2ZBA4"/>
<keyword evidence="2" id="KW-1185">Reference proteome</keyword>
<dbReference type="PANTHER" id="PTHR46586">
    <property type="entry name" value="ANKYRIN REPEAT-CONTAINING PROTEIN"/>
    <property type="match status" value="1"/>
</dbReference>
<dbReference type="PANTHER" id="PTHR46586:SF3">
    <property type="entry name" value="ANKYRIN REPEAT-CONTAINING PROTEIN"/>
    <property type="match status" value="1"/>
</dbReference>
<proteinExistence type="predicted"/>
<name>A0AAV2ZBA4_9STRA</name>
<dbReference type="SUPFAM" id="SSF48403">
    <property type="entry name" value="Ankyrin repeat"/>
    <property type="match status" value="2"/>
</dbReference>